<feature type="region of interest" description="Disordered" evidence="2">
    <location>
        <begin position="241"/>
        <end position="323"/>
    </location>
</feature>
<evidence type="ECO:0000256" key="1">
    <source>
        <dbReference type="SAM" id="Coils"/>
    </source>
</evidence>
<feature type="compositionally biased region" description="Acidic residues" evidence="2">
    <location>
        <begin position="33"/>
        <end position="44"/>
    </location>
</feature>
<accession>A0A6T0YQZ8</accession>
<name>A0A6T0YQZ8_9DINO</name>
<evidence type="ECO:0000313" key="4">
    <source>
        <dbReference type="EMBL" id="CAE4582463.1"/>
    </source>
</evidence>
<organism evidence="4">
    <name type="scientific">Alexandrium monilatum</name>
    <dbReference type="NCBI Taxonomy" id="311494"/>
    <lineage>
        <taxon>Eukaryota</taxon>
        <taxon>Sar</taxon>
        <taxon>Alveolata</taxon>
        <taxon>Dinophyceae</taxon>
        <taxon>Gonyaulacales</taxon>
        <taxon>Pyrocystaceae</taxon>
        <taxon>Alexandrium</taxon>
    </lineage>
</organism>
<proteinExistence type="predicted"/>
<feature type="coiled-coil region" evidence="1">
    <location>
        <begin position="110"/>
        <end position="144"/>
    </location>
</feature>
<feature type="compositionally biased region" description="Pro residues" evidence="2">
    <location>
        <begin position="314"/>
        <end position="323"/>
    </location>
</feature>
<reference evidence="4" key="1">
    <citation type="submission" date="2021-01" db="EMBL/GenBank/DDBJ databases">
        <authorList>
            <person name="Corre E."/>
            <person name="Pelletier E."/>
            <person name="Niang G."/>
            <person name="Scheremetjew M."/>
            <person name="Finn R."/>
            <person name="Kale V."/>
            <person name="Holt S."/>
            <person name="Cochrane G."/>
            <person name="Meng A."/>
            <person name="Brown T."/>
            <person name="Cohen L."/>
        </authorList>
    </citation>
    <scope>NUCLEOTIDE SEQUENCE</scope>
    <source>
        <strain evidence="4">CCMP3105</strain>
    </source>
</reference>
<protein>
    <submittedName>
        <fullName evidence="4">Uncharacterized protein</fullName>
    </submittedName>
</protein>
<dbReference type="AlphaFoldDB" id="A0A6T0YQZ8"/>
<sequence length="323" mass="35899">MPPKPRPSQRRVSMTFLQRPMEKLFGGRRSGDSDQESSEGEEVPDWARRAVLLTPEKSEKMEHTTSRKPWARQPRKPGLMGPSSSWRKAAGAAEVTARRALGLPNHGRGAAWMEEQLQQLQKLCKLQEAQIGRLRSDLTALQRQLAAQAEASRAELEGVCGLRADVAEMRAVGGLLDHCKEEDERRRERFERLYARAEEQVRQLQARVKELAPLPAQTEDQVQQLEVRVQATCETADLDLGSRQEERWRPRASRFAGSTALEHQDAPGQRSADSSPAPVGATAPPAEGFLLPPGALMARCSARDLPAGHQPQRSPRPPPKMQA</sequence>
<dbReference type="EMBL" id="HBNR01029137">
    <property type="protein sequence ID" value="CAE4582463.1"/>
    <property type="molecule type" value="Transcribed_RNA"/>
</dbReference>
<evidence type="ECO:0000313" key="3">
    <source>
        <dbReference type="EMBL" id="CAE4582460.1"/>
    </source>
</evidence>
<feature type="compositionally biased region" description="Basic and acidic residues" evidence="2">
    <location>
        <begin position="56"/>
        <end position="65"/>
    </location>
</feature>
<feature type="coiled-coil region" evidence="1">
    <location>
        <begin position="180"/>
        <end position="207"/>
    </location>
</feature>
<feature type="region of interest" description="Disordered" evidence="2">
    <location>
        <begin position="1"/>
        <end position="92"/>
    </location>
</feature>
<keyword evidence="1" id="KW-0175">Coiled coil</keyword>
<dbReference type="EMBL" id="HBNR01029135">
    <property type="protein sequence ID" value="CAE4582460.1"/>
    <property type="molecule type" value="Transcribed_RNA"/>
</dbReference>
<gene>
    <name evidence="3" type="ORF">AMON00008_LOCUS19831</name>
    <name evidence="4" type="ORF">AMON00008_LOCUS19833</name>
</gene>
<evidence type="ECO:0000256" key="2">
    <source>
        <dbReference type="SAM" id="MobiDB-lite"/>
    </source>
</evidence>